<reference evidence="3 4" key="1">
    <citation type="journal article" date="2015" name="Stand. Genomic Sci.">
        <title>Genomic Encyclopedia of Bacterial and Archaeal Type Strains, Phase III: the genomes of soil and plant-associated and newly described type strains.</title>
        <authorList>
            <person name="Whitman W.B."/>
            <person name="Woyke T."/>
            <person name="Klenk H.P."/>
            <person name="Zhou Y."/>
            <person name="Lilburn T.G."/>
            <person name="Beck B.J."/>
            <person name="De Vos P."/>
            <person name="Vandamme P."/>
            <person name="Eisen J.A."/>
            <person name="Garrity G."/>
            <person name="Hugenholtz P."/>
            <person name="Kyrpides N.C."/>
        </authorList>
    </citation>
    <scope>NUCLEOTIDE SEQUENCE [LARGE SCALE GENOMIC DNA]</scope>
    <source>
        <strain evidence="3 4">ASC-9842</strain>
    </source>
</reference>
<dbReference type="SUPFAM" id="SSF140931">
    <property type="entry name" value="Fic-like"/>
    <property type="match status" value="1"/>
</dbReference>
<dbReference type="InterPro" id="IPR036388">
    <property type="entry name" value="WH-like_DNA-bd_sf"/>
</dbReference>
<dbReference type="Pfam" id="PF02661">
    <property type="entry name" value="Fic"/>
    <property type="match status" value="1"/>
</dbReference>
<accession>A0A4Q7RBY2</accession>
<dbReference type="EMBL" id="SGXM01000013">
    <property type="protein sequence ID" value="RZT29112.1"/>
    <property type="molecule type" value="Genomic_DNA"/>
</dbReference>
<feature type="domain" description="Fido" evidence="2">
    <location>
        <begin position="224"/>
        <end position="364"/>
    </location>
</feature>
<dbReference type="Proteomes" id="UP000291078">
    <property type="component" value="Unassembled WGS sequence"/>
</dbReference>
<dbReference type="Gene3D" id="1.10.10.10">
    <property type="entry name" value="Winged helix-like DNA-binding domain superfamily/Winged helix DNA-binding domain"/>
    <property type="match status" value="1"/>
</dbReference>
<gene>
    <name evidence="3" type="ORF">EV147_5076</name>
</gene>
<comment type="caution">
    <text evidence="3">The sequence shown here is derived from an EMBL/GenBank/DDBJ whole genome shotgun (WGS) entry which is preliminary data.</text>
</comment>
<dbReference type="OrthoDB" id="9807853at2"/>
<dbReference type="PROSITE" id="PS51459">
    <property type="entry name" value="FIDO"/>
    <property type="match status" value="1"/>
</dbReference>
<organism evidence="3 4">
    <name type="scientific">Cupriavidus agavae</name>
    <dbReference type="NCBI Taxonomy" id="1001822"/>
    <lineage>
        <taxon>Bacteria</taxon>
        <taxon>Pseudomonadati</taxon>
        <taxon>Pseudomonadota</taxon>
        <taxon>Betaproteobacteria</taxon>
        <taxon>Burkholderiales</taxon>
        <taxon>Burkholderiaceae</taxon>
        <taxon>Cupriavidus</taxon>
    </lineage>
</organism>
<proteinExistence type="predicted"/>
<dbReference type="AlphaFoldDB" id="A0A4Q7RBY2"/>
<dbReference type="PANTHER" id="PTHR13504">
    <property type="entry name" value="FIDO DOMAIN-CONTAINING PROTEIN DDB_G0283145"/>
    <property type="match status" value="1"/>
</dbReference>
<protein>
    <submittedName>
        <fullName evidence="3">Fic/DOC family protein</fullName>
    </submittedName>
</protein>
<dbReference type="InterPro" id="IPR040198">
    <property type="entry name" value="Fido_containing"/>
</dbReference>
<name>A0A4Q7RBY2_9BURK</name>
<evidence type="ECO:0000256" key="1">
    <source>
        <dbReference type="PIRSR" id="PIRSR640198-2"/>
    </source>
</evidence>
<sequence length="458" mass="50727">MVKTSPAAVLEAIRQLVAAGRERVSSTEVITATQGSSATVRRHLDALCASGELIRTGQARATRYTLARPAPATESSATLHAVPALLDAAAAAYPEWSPASLRLRDYLLLPLGARHPVTYLRSFVDDYVPNESALMPSALADELYRTGRLAGRQPAATFARKVLEQLLVDLSWSSSRLEGNRYSLLATRELFARGEEGTDADAVMLLNHKSAIEFLVDAVPTQGMTLFLIRNLHAVLMLDLLDDANALGAIRNKVVNITNTVYVPTQMPSLLDEMLRHIIEKARQIKNPVEAAFFLWVNIAYLQPFEDGNKRTSRLSANIPLMLYNCAPLSFLDVEEKDYAQAMLGIYECRDVSMAVDLFSWTYRRSMKKYAVVMESLGVPDPRRVRYRQLLTDAVGRVVREGKSVEAALLELQLTEEGAPGLKAMLIDDLGKLEVFNCARYRLSMPATQAWIDAGRPM</sequence>
<dbReference type="InterPro" id="IPR036597">
    <property type="entry name" value="Fido-like_dom_sf"/>
</dbReference>
<dbReference type="GO" id="GO:0005524">
    <property type="term" value="F:ATP binding"/>
    <property type="evidence" value="ECO:0007669"/>
    <property type="project" value="UniProtKB-KW"/>
</dbReference>
<keyword evidence="4" id="KW-1185">Reference proteome</keyword>
<dbReference type="InterPro" id="IPR003812">
    <property type="entry name" value="Fido"/>
</dbReference>
<keyword evidence="1" id="KW-0547">Nucleotide-binding</keyword>
<keyword evidence="1" id="KW-0067">ATP-binding</keyword>
<dbReference type="RefSeq" id="WP_130393955.1">
    <property type="nucleotide sequence ID" value="NZ_SGXM01000013.1"/>
</dbReference>
<dbReference type="Gene3D" id="1.10.3290.10">
    <property type="entry name" value="Fido-like domain"/>
    <property type="match status" value="1"/>
</dbReference>
<evidence type="ECO:0000313" key="3">
    <source>
        <dbReference type="EMBL" id="RZT29112.1"/>
    </source>
</evidence>
<evidence type="ECO:0000259" key="2">
    <source>
        <dbReference type="PROSITE" id="PS51459"/>
    </source>
</evidence>
<dbReference type="PANTHER" id="PTHR13504:SF38">
    <property type="entry name" value="FIDO DOMAIN-CONTAINING PROTEIN"/>
    <property type="match status" value="1"/>
</dbReference>
<evidence type="ECO:0000313" key="4">
    <source>
        <dbReference type="Proteomes" id="UP000291078"/>
    </source>
</evidence>
<feature type="binding site" evidence="1">
    <location>
        <begin position="307"/>
        <end position="314"/>
    </location>
    <ligand>
        <name>ATP</name>
        <dbReference type="ChEBI" id="CHEBI:30616"/>
    </ligand>
</feature>